<dbReference type="InParanoid" id="A0A3P7EZH8"/>
<evidence type="ECO:0000313" key="1">
    <source>
        <dbReference type="EMBL" id="VDM21719.1"/>
    </source>
</evidence>
<dbReference type="AlphaFoldDB" id="A0A3P7EZH8"/>
<reference evidence="1 2" key="1">
    <citation type="submission" date="2018-11" db="EMBL/GenBank/DDBJ databases">
        <authorList>
            <consortium name="Pathogen Informatics"/>
        </authorList>
    </citation>
    <scope>NUCLEOTIDE SEQUENCE [LARGE SCALE GENOMIC DNA]</scope>
</reference>
<gene>
    <name evidence="1" type="ORF">WBA_LOCUS12104</name>
</gene>
<sequence>MRNDDLGFGVKVNRWFANRRRKQTKRRKTEIESPRSVTIPSLSSSVATTNRHNALTGLFESEQESNWASKSPLVIIRYRIIENLGAAFNRKIKVQVYNYRILRHSDLNFLESTV</sequence>
<dbReference type="OrthoDB" id="10535270at2759"/>
<dbReference type="Proteomes" id="UP000270924">
    <property type="component" value="Unassembled WGS sequence"/>
</dbReference>
<name>A0A3P7EZH8_WUCBA</name>
<keyword evidence="2" id="KW-1185">Reference proteome</keyword>
<protein>
    <submittedName>
        <fullName evidence="1">Uncharacterized protein</fullName>
    </submittedName>
</protein>
<accession>A0A3P7EZH8</accession>
<dbReference type="EMBL" id="UYWW01012606">
    <property type="protein sequence ID" value="VDM21719.1"/>
    <property type="molecule type" value="Genomic_DNA"/>
</dbReference>
<organism evidence="1 2">
    <name type="scientific">Wuchereria bancrofti</name>
    <dbReference type="NCBI Taxonomy" id="6293"/>
    <lineage>
        <taxon>Eukaryota</taxon>
        <taxon>Metazoa</taxon>
        <taxon>Ecdysozoa</taxon>
        <taxon>Nematoda</taxon>
        <taxon>Chromadorea</taxon>
        <taxon>Rhabditida</taxon>
        <taxon>Spirurina</taxon>
        <taxon>Spiruromorpha</taxon>
        <taxon>Filarioidea</taxon>
        <taxon>Onchocercidae</taxon>
        <taxon>Wuchereria</taxon>
    </lineage>
</organism>
<proteinExistence type="predicted"/>
<evidence type="ECO:0000313" key="2">
    <source>
        <dbReference type="Proteomes" id="UP000270924"/>
    </source>
</evidence>